<protein>
    <submittedName>
        <fullName evidence="1">Uncharacterized protein</fullName>
    </submittedName>
</protein>
<name>A0A251NR44_PRUPE</name>
<sequence length="73" mass="8677">MKNFKKIKKKRKKFNRPHSRVVALPISFFWHVLFKKDESKTETIQNPPWPSNLETHFLPSHVSQSKNPHLLTA</sequence>
<keyword evidence="2" id="KW-1185">Reference proteome</keyword>
<dbReference type="EMBL" id="CM007656">
    <property type="protein sequence ID" value="ONI01763.1"/>
    <property type="molecule type" value="Genomic_DNA"/>
</dbReference>
<proteinExistence type="predicted"/>
<dbReference type="Gramene" id="ONI01763">
    <property type="protein sequence ID" value="ONI01763"/>
    <property type="gene ID" value="PRUPE_6G157100"/>
</dbReference>
<reference evidence="1 2" key="1">
    <citation type="journal article" date="2013" name="Nat. Genet.">
        <title>The high-quality draft genome of peach (Prunus persica) identifies unique patterns of genetic diversity, domestication and genome evolution.</title>
        <authorList>
            <consortium name="International Peach Genome Initiative"/>
            <person name="Verde I."/>
            <person name="Abbott A.G."/>
            <person name="Scalabrin S."/>
            <person name="Jung S."/>
            <person name="Shu S."/>
            <person name="Marroni F."/>
            <person name="Zhebentyayeva T."/>
            <person name="Dettori M.T."/>
            <person name="Grimwood J."/>
            <person name="Cattonaro F."/>
            <person name="Zuccolo A."/>
            <person name="Rossini L."/>
            <person name="Jenkins J."/>
            <person name="Vendramin E."/>
            <person name="Meisel L.A."/>
            <person name="Decroocq V."/>
            <person name="Sosinski B."/>
            <person name="Prochnik S."/>
            <person name="Mitros T."/>
            <person name="Policriti A."/>
            <person name="Cipriani G."/>
            <person name="Dondini L."/>
            <person name="Ficklin S."/>
            <person name="Goodstein D.M."/>
            <person name="Xuan P."/>
            <person name="Del Fabbro C."/>
            <person name="Aramini V."/>
            <person name="Copetti D."/>
            <person name="Gonzalez S."/>
            <person name="Horner D.S."/>
            <person name="Falchi R."/>
            <person name="Lucas S."/>
            <person name="Mica E."/>
            <person name="Maldonado J."/>
            <person name="Lazzari B."/>
            <person name="Bielenberg D."/>
            <person name="Pirona R."/>
            <person name="Miculan M."/>
            <person name="Barakat A."/>
            <person name="Testolin R."/>
            <person name="Stella A."/>
            <person name="Tartarini S."/>
            <person name="Tonutti P."/>
            <person name="Arus P."/>
            <person name="Orellana A."/>
            <person name="Wells C."/>
            <person name="Main D."/>
            <person name="Vizzotto G."/>
            <person name="Silva H."/>
            <person name="Salamini F."/>
            <person name="Schmutz J."/>
            <person name="Morgante M."/>
            <person name="Rokhsar D.S."/>
        </authorList>
    </citation>
    <scope>NUCLEOTIDE SEQUENCE [LARGE SCALE GENOMIC DNA]</scope>
    <source>
        <strain evidence="2">cv. Nemared</strain>
    </source>
</reference>
<organism evidence="1 2">
    <name type="scientific">Prunus persica</name>
    <name type="common">Peach</name>
    <name type="synonym">Amygdalus persica</name>
    <dbReference type="NCBI Taxonomy" id="3760"/>
    <lineage>
        <taxon>Eukaryota</taxon>
        <taxon>Viridiplantae</taxon>
        <taxon>Streptophyta</taxon>
        <taxon>Embryophyta</taxon>
        <taxon>Tracheophyta</taxon>
        <taxon>Spermatophyta</taxon>
        <taxon>Magnoliopsida</taxon>
        <taxon>eudicotyledons</taxon>
        <taxon>Gunneridae</taxon>
        <taxon>Pentapetalae</taxon>
        <taxon>rosids</taxon>
        <taxon>fabids</taxon>
        <taxon>Rosales</taxon>
        <taxon>Rosaceae</taxon>
        <taxon>Amygdaloideae</taxon>
        <taxon>Amygdaleae</taxon>
        <taxon>Prunus</taxon>
    </lineage>
</organism>
<evidence type="ECO:0000313" key="1">
    <source>
        <dbReference type="EMBL" id="ONI01763.1"/>
    </source>
</evidence>
<evidence type="ECO:0000313" key="2">
    <source>
        <dbReference type="Proteomes" id="UP000006882"/>
    </source>
</evidence>
<gene>
    <name evidence="1" type="ORF">PRUPE_6G157100</name>
</gene>
<dbReference type="AlphaFoldDB" id="A0A251NR44"/>
<dbReference type="Proteomes" id="UP000006882">
    <property type="component" value="Chromosome G6"/>
</dbReference>
<accession>A0A251NR44</accession>